<accession>A0A6G1GPA7</accession>
<name>A0A6G1GPA7_9PEZI</name>
<gene>
    <name evidence="2" type="ORF">K402DRAFT_384224</name>
</gene>
<dbReference type="EMBL" id="ML977182">
    <property type="protein sequence ID" value="KAF1982640.1"/>
    <property type="molecule type" value="Genomic_DNA"/>
</dbReference>
<keyword evidence="3" id="KW-1185">Reference proteome</keyword>
<protein>
    <recommendedName>
        <fullName evidence="4">Sequence orphan</fullName>
    </recommendedName>
</protein>
<dbReference type="GO" id="GO:0005739">
    <property type="term" value="C:mitochondrion"/>
    <property type="evidence" value="ECO:0007669"/>
    <property type="project" value="TreeGrafter"/>
</dbReference>
<dbReference type="OrthoDB" id="275936at2759"/>
<sequence>MSERGGVVAAPAAAIGRDLEQKSPETQRRSSPPPPPPTTPCARSIPHPHHHEANPASAVPADVGWASRVPTTIAPLANIRETAREWNTRSLGARVGADAVAAASAGALVAPVITMIDRGIIENASGRATLGQSIRTSMWTMLFRPHRFVFSKPFALIFTLYTGTYLTANFTDTLTSTIKNLPPATTTSGLSKFALTSTANLSLCLYKDSRFTRLFSSPSSIPRPVPGVTYSLFAFRDMLTIFASFNLPTLLAPHLPVERLAGTFAEKMSAMSAAQFIAPAAVQVVSTPLHLLGLDLYNRERVGWAERWRKVRGEWAWSCLARMGRIVPAFGVGGVVNAGVRKRLVGMVE</sequence>
<reference evidence="2" key="1">
    <citation type="journal article" date="2020" name="Stud. Mycol.">
        <title>101 Dothideomycetes genomes: a test case for predicting lifestyles and emergence of pathogens.</title>
        <authorList>
            <person name="Haridas S."/>
            <person name="Albert R."/>
            <person name="Binder M."/>
            <person name="Bloem J."/>
            <person name="Labutti K."/>
            <person name="Salamov A."/>
            <person name="Andreopoulos B."/>
            <person name="Baker S."/>
            <person name="Barry K."/>
            <person name="Bills G."/>
            <person name="Bluhm B."/>
            <person name="Cannon C."/>
            <person name="Castanera R."/>
            <person name="Culley D."/>
            <person name="Daum C."/>
            <person name="Ezra D."/>
            <person name="Gonzalez J."/>
            <person name="Henrissat B."/>
            <person name="Kuo A."/>
            <person name="Liang C."/>
            <person name="Lipzen A."/>
            <person name="Lutzoni F."/>
            <person name="Magnuson J."/>
            <person name="Mondo S."/>
            <person name="Nolan M."/>
            <person name="Ohm R."/>
            <person name="Pangilinan J."/>
            <person name="Park H.-J."/>
            <person name="Ramirez L."/>
            <person name="Alfaro M."/>
            <person name="Sun H."/>
            <person name="Tritt A."/>
            <person name="Yoshinaga Y."/>
            <person name="Zwiers L.-H."/>
            <person name="Turgeon B."/>
            <person name="Goodwin S."/>
            <person name="Spatafora J."/>
            <person name="Crous P."/>
            <person name="Grigoriev I."/>
        </authorList>
    </citation>
    <scope>NUCLEOTIDE SEQUENCE</scope>
    <source>
        <strain evidence="2">CBS 113979</strain>
    </source>
</reference>
<dbReference type="PANTHER" id="PTHR37845">
    <property type="entry name" value="SEQUENCE ORPHAN"/>
    <property type="match status" value="1"/>
</dbReference>
<dbReference type="AlphaFoldDB" id="A0A6G1GPA7"/>
<evidence type="ECO:0008006" key="4">
    <source>
        <dbReference type="Google" id="ProtNLM"/>
    </source>
</evidence>
<proteinExistence type="predicted"/>
<evidence type="ECO:0000313" key="2">
    <source>
        <dbReference type="EMBL" id="KAF1982640.1"/>
    </source>
</evidence>
<evidence type="ECO:0000313" key="3">
    <source>
        <dbReference type="Proteomes" id="UP000800041"/>
    </source>
</evidence>
<dbReference type="InterPro" id="IPR038781">
    <property type="entry name" value="C365.16-ike"/>
</dbReference>
<feature type="compositionally biased region" description="Basic and acidic residues" evidence="1">
    <location>
        <begin position="17"/>
        <end position="28"/>
    </location>
</feature>
<evidence type="ECO:0000256" key="1">
    <source>
        <dbReference type="SAM" id="MobiDB-lite"/>
    </source>
</evidence>
<dbReference type="PANTHER" id="PTHR37845:SF1">
    <property type="entry name" value="SEQUENCE ORPHAN"/>
    <property type="match status" value="1"/>
</dbReference>
<dbReference type="Proteomes" id="UP000800041">
    <property type="component" value="Unassembled WGS sequence"/>
</dbReference>
<organism evidence="2 3">
    <name type="scientific">Aulographum hederae CBS 113979</name>
    <dbReference type="NCBI Taxonomy" id="1176131"/>
    <lineage>
        <taxon>Eukaryota</taxon>
        <taxon>Fungi</taxon>
        <taxon>Dikarya</taxon>
        <taxon>Ascomycota</taxon>
        <taxon>Pezizomycotina</taxon>
        <taxon>Dothideomycetes</taxon>
        <taxon>Pleosporomycetidae</taxon>
        <taxon>Aulographales</taxon>
        <taxon>Aulographaceae</taxon>
    </lineage>
</organism>
<feature type="region of interest" description="Disordered" evidence="1">
    <location>
        <begin position="1"/>
        <end position="56"/>
    </location>
</feature>